<evidence type="ECO:0000256" key="4">
    <source>
        <dbReference type="ARBA" id="ARBA00011182"/>
    </source>
</evidence>
<evidence type="ECO:0000256" key="8">
    <source>
        <dbReference type="SAM" id="MobiDB-lite"/>
    </source>
</evidence>
<keyword evidence="6 9" id="KW-1133">Transmembrane helix</keyword>
<evidence type="ECO:0000256" key="1">
    <source>
        <dbReference type="ARBA" id="ARBA00003420"/>
    </source>
</evidence>
<feature type="compositionally biased region" description="Basic and acidic residues" evidence="8">
    <location>
        <begin position="241"/>
        <end position="256"/>
    </location>
</feature>
<comment type="similarity">
    <text evidence="3">Belongs to the TPT transporter family. SLC35D subfamily.</text>
</comment>
<feature type="compositionally biased region" description="Basic residues" evidence="8">
    <location>
        <begin position="174"/>
        <end position="184"/>
    </location>
</feature>
<feature type="region of interest" description="Disordered" evidence="8">
    <location>
        <begin position="474"/>
        <end position="546"/>
    </location>
</feature>
<feature type="transmembrane region" description="Helical" evidence="9">
    <location>
        <begin position="308"/>
        <end position="331"/>
    </location>
</feature>
<evidence type="ECO:0000256" key="3">
    <source>
        <dbReference type="ARBA" id="ARBA00010425"/>
    </source>
</evidence>
<feature type="transmembrane region" description="Helical" evidence="9">
    <location>
        <begin position="438"/>
        <end position="457"/>
    </location>
</feature>
<evidence type="ECO:0000256" key="2">
    <source>
        <dbReference type="ARBA" id="ARBA00004477"/>
    </source>
</evidence>
<feature type="domain" description="Sugar phosphate transporter" evidence="10">
    <location>
        <begin position="272"/>
        <end position="451"/>
    </location>
</feature>
<dbReference type="Proteomes" id="UP001320420">
    <property type="component" value="Unassembled WGS sequence"/>
</dbReference>
<feature type="compositionally biased region" description="Low complexity" evidence="8">
    <location>
        <begin position="97"/>
        <end position="108"/>
    </location>
</feature>
<feature type="compositionally biased region" description="Basic and acidic residues" evidence="8">
    <location>
        <begin position="185"/>
        <end position="195"/>
    </location>
</feature>
<feature type="transmembrane region" description="Helical" evidence="9">
    <location>
        <begin position="385"/>
        <end position="404"/>
    </location>
</feature>
<comment type="subunit">
    <text evidence="4">Homooligomer.</text>
</comment>
<dbReference type="InterPro" id="IPR050186">
    <property type="entry name" value="TPT_transporter"/>
</dbReference>
<evidence type="ECO:0000256" key="5">
    <source>
        <dbReference type="ARBA" id="ARBA00022692"/>
    </source>
</evidence>
<feature type="compositionally biased region" description="Basic residues" evidence="8">
    <location>
        <begin position="228"/>
        <end position="240"/>
    </location>
</feature>
<keyword evidence="12" id="KW-1185">Reference proteome</keyword>
<comment type="function">
    <text evidence="1">Involved in the import of GDP-mannose from the cytoplasm into the Golgi lumen.</text>
</comment>
<dbReference type="Pfam" id="PF03151">
    <property type="entry name" value="TPT"/>
    <property type="match status" value="1"/>
</dbReference>
<feature type="transmembrane region" description="Helical" evidence="9">
    <location>
        <begin position="411"/>
        <end position="432"/>
    </location>
</feature>
<sequence>MPSPLSNNPRSSRTSSPSTTTFAAASASTPTSASQPPLSASRQGKPAPFSNKHKLSLAVPPRAPSGLSTRTSATTTPTQLVNTVLVAPSSTTSFDYSAPSSATSATTSFRKDRIADAGGGLSSTSAPDRRSEDIEMDPIAPAGHRRRRSTLTFSQNNTDLSDQSQAPSASSSRPPHRRSHSARHQAREGGPKISEEDLGGVLSKEGPSDDSLSDEDLHDDEETGLTRKDRKRKQSKRRRNTRLDQRIARDKLSDEERKQADKNVIRRLVVNGVLIGLCPTWRLVAVIATMTGGVVMMVAGEVEFQLSGFILVISAAFFSGFRWGLTQILLLRNPATSNPFSSIFFLAPVMFFTLTLIAVPVEGFFPLLEGLRILSDAWGPWKTPLILLFPGCIAFLMTASEFALLKRSSVVTLSIAGIFKEVLTIAVAALVFDDRLTPINISGLIITLIAIGGYNWIKLSKMRNEAQMDVHNKAAYQQPQSESSSDDRGSSSDSEEEEAGLLAHKDDVYENEPDNNLSAAEGGFLPRPLSSNSAEDSRSQHRTEHP</sequence>
<evidence type="ECO:0000256" key="6">
    <source>
        <dbReference type="ARBA" id="ARBA00022989"/>
    </source>
</evidence>
<feature type="compositionally biased region" description="Low complexity" evidence="8">
    <location>
        <begin position="69"/>
        <end position="78"/>
    </location>
</feature>
<feature type="region of interest" description="Disordered" evidence="8">
    <location>
        <begin position="1"/>
        <end position="256"/>
    </location>
</feature>
<feature type="compositionally biased region" description="Low complexity" evidence="8">
    <location>
        <begin position="1"/>
        <end position="41"/>
    </location>
</feature>
<evidence type="ECO:0000259" key="10">
    <source>
        <dbReference type="Pfam" id="PF03151"/>
    </source>
</evidence>
<feature type="compositionally biased region" description="Acidic residues" evidence="8">
    <location>
        <begin position="211"/>
        <end position="223"/>
    </location>
</feature>
<dbReference type="AlphaFoldDB" id="A0AAN9U6G8"/>
<accession>A0AAN9U6G8</accession>
<proteinExistence type="inferred from homology"/>
<feature type="transmembrane region" description="Helical" evidence="9">
    <location>
        <begin position="343"/>
        <end position="365"/>
    </location>
</feature>
<protein>
    <recommendedName>
        <fullName evidence="10">Sugar phosphate transporter domain-containing protein</fullName>
    </recommendedName>
</protein>
<keyword evidence="5 9" id="KW-0812">Transmembrane</keyword>
<name>A0AAN9U6G8_9PEZI</name>
<dbReference type="PANTHER" id="PTHR11132">
    <property type="entry name" value="SOLUTE CARRIER FAMILY 35"/>
    <property type="match status" value="1"/>
</dbReference>
<comment type="subcellular location">
    <subcellularLocation>
        <location evidence="2">Endoplasmic reticulum membrane</location>
        <topology evidence="2">Multi-pass membrane protein</topology>
    </subcellularLocation>
</comment>
<gene>
    <name evidence="11" type="ORF">SLS62_011383</name>
</gene>
<comment type="caution">
    <text evidence="11">The sequence shown here is derived from an EMBL/GenBank/DDBJ whole genome shotgun (WGS) entry which is preliminary data.</text>
</comment>
<feature type="compositionally biased region" description="Basic and acidic residues" evidence="8">
    <location>
        <begin position="535"/>
        <end position="546"/>
    </location>
</feature>
<reference evidence="11 12" key="1">
    <citation type="submission" date="2024-02" db="EMBL/GenBank/DDBJ databases">
        <title>De novo assembly and annotation of 12 fungi associated with fruit tree decline syndrome in Ontario, Canada.</title>
        <authorList>
            <person name="Sulman M."/>
            <person name="Ellouze W."/>
            <person name="Ilyukhin E."/>
        </authorList>
    </citation>
    <scope>NUCLEOTIDE SEQUENCE [LARGE SCALE GENOMIC DNA]</scope>
    <source>
        <strain evidence="11 12">M11/M66-122</strain>
    </source>
</reference>
<dbReference type="InterPro" id="IPR004853">
    <property type="entry name" value="Sugar_P_trans_dom"/>
</dbReference>
<feature type="compositionally biased region" description="Low complexity" evidence="8">
    <location>
        <begin position="163"/>
        <end position="173"/>
    </location>
</feature>
<evidence type="ECO:0000256" key="7">
    <source>
        <dbReference type="ARBA" id="ARBA00023136"/>
    </source>
</evidence>
<evidence type="ECO:0000256" key="9">
    <source>
        <dbReference type="SAM" id="Phobius"/>
    </source>
</evidence>
<evidence type="ECO:0000313" key="12">
    <source>
        <dbReference type="Proteomes" id="UP001320420"/>
    </source>
</evidence>
<feature type="compositionally biased region" description="Polar residues" evidence="8">
    <location>
        <begin position="150"/>
        <end position="162"/>
    </location>
</feature>
<keyword evidence="7 9" id="KW-0472">Membrane</keyword>
<evidence type="ECO:0000313" key="11">
    <source>
        <dbReference type="EMBL" id="KAK7738439.1"/>
    </source>
</evidence>
<feature type="transmembrane region" description="Helical" evidence="9">
    <location>
        <begin position="268"/>
        <end position="288"/>
    </location>
</feature>
<dbReference type="EMBL" id="JAKJXP020000205">
    <property type="protein sequence ID" value="KAK7738439.1"/>
    <property type="molecule type" value="Genomic_DNA"/>
</dbReference>
<dbReference type="GO" id="GO:0005789">
    <property type="term" value="C:endoplasmic reticulum membrane"/>
    <property type="evidence" value="ECO:0007669"/>
    <property type="project" value="UniProtKB-SubCell"/>
</dbReference>
<organism evidence="11 12">
    <name type="scientific">Diatrype stigma</name>
    <dbReference type="NCBI Taxonomy" id="117547"/>
    <lineage>
        <taxon>Eukaryota</taxon>
        <taxon>Fungi</taxon>
        <taxon>Dikarya</taxon>
        <taxon>Ascomycota</taxon>
        <taxon>Pezizomycotina</taxon>
        <taxon>Sordariomycetes</taxon>
        <taxon>Xylariomycetidae</taxon>
        <taxon>Xylariales</taxon>
        <taxon>Diatrypaceae</taxon>
        <taxon>Diatrype</taxon>
    </lineage>
</organism>